<dbReference type="InterPro" id="IPR001584">
    <property type="entry name" value="Integrase_cat-core"/>
</dbReference>
<dbReference type="Pfam" id="PF17921">
    <property type="entry name" value="Integrase_H2C2"/>
    <property type="match status" value="1"/>
</dbReference>
<evidence type="ECO:0000313" key="2">
    <source>
        <dbReference type="EMBL" id="WMV13915.1"/>
    </source>
</evidence>
<dbReference type="Gene3D" id="3.30.420.10">
    <property type="entry name" value="Ribonuclease H-like superfamily/Ribonuclease H"/>
    <property type="match status" value="1"/>
</dbReference>
<name>A0AAF0TI30_SOLVR</name>
<dbReference type="SUPFAM" id="SSF53098">
    <property type="entry name" value="Ribonuclease H-like"/>
    <property type="match status" value="1"/>
</dbReference>
<sequence length="177" mass="20790">MYRNLREVYWWNGMKKDIAEFVAKCPNCQQVKVEQKKPGDRMTKSAHFIPVKVSYSAEDYAKLYLREMVRLHGVPLSIISDRGTQFTSQFWKSFQKGLGTRVKHSTTFHPKIDGQVEHTIQTLEDMMRECVIDFKGNWDVHLPLIEFVYNNSYHSSIGMVPFEVLYGRMCRSPIGWF</sequence>
<dbReference type="InterPro" id="IPR041588">
    <property type="entry name" value="Integrase_H2C2"/>
</dbReference>
<reference evidence="2" key="1">
    <citation type="submission" date="2023-08" db="EMBL/GenBank/DDBJ databases">
        <title>A de novo genome assembly of Solanum verrucosum Schlechtendal, a Mexican diploid species geographically isolated from the other diploid A-genome species in potato relatives.</title>
        <authorList>
            <person name="Hosaka K."/>
        </authorList>
    </citation>
    <scope>NUCLEOTIDE SEQUENCE</scope>
    <source>
        <tissue evidence="2">Young leaves</tissue>
    </source>
</reference>
<dbReference type="GO" id="GO:0003676">
    <property type="term" value="F:nucleic acid binding"/>
    <property type="evidence" value="ECO:0007669"/>
    <property type="project" value="InterPro"/>
</dbReference>
<evidence type="ECO:0000313" key="3">
    <source>
        <dbReference type="Proteomes" id="UP001234989"/>
    </source>
</evidence>
<dbReference type="Gene3D" id="1.10.340.70">
    <property type="match status" value="1"/>
</dbReference>
<dbReference type="GO" id="GO:0015074">
    <property type="term" value="P:DNA integration"/>
    <property type="evidence" value="ECO:0007669"/>
    <property type="project" value="InterPro"/>
</dbReference>
<dbReference type="InterPro" id="IPR012337">
    <property type="entry name" value="RNaseH-like_sf"/>
</dbReference>
<dbReference type="AlphaFoldDB" id="A0AAF0TI30"/>
<keyword evidence="3" id="KW-1185">Reference proteome</keyword>
<dbReference type="InterPro" id="IPR050951">
    <property type="entry name" value="Retrovirus_Pol_polyprotein"/>
</dbReference>
<protein>
    <recommendedName>
        <fullName evidence="1">Integrase catalytic domain-containing protein</fullName>
    </recommendedName>
</protein>
<organism evidence="2 3">
    <name type="scientific">Solanum verrucosum</name>
    <dbReference type="NCBI Taxonomy" id="315347"/>
    <lineage>
        <taxon>Eukaryota</taxon>
        <taxon>Viridiplantae</taxon>
        <taxon>Streptophyta</taxon>
        <taxon>Embryophyta</taxon>
        <taxon>Tracheophyta</taxon>
        <taxon>Spermatophyta</taxon>
        <taxon>Magnoliopsida</taxon>
        <taxon>eudicotyledons</taxon>
        <taxon>Gunneridae</taxon>
        <taxon>Pentapetalae</taxon>
        <taxon>asterids</taxon>
        <taxon>lamiids</taxon>
        <taxon>Solanales</taxon>
        <taxon>Solanaceae</taxon>
        <taxon>Solanoideae</taxon>
        <taxon>Solaneae</taxon>
        <taxon>Solanum</taxon>
    </lineage>
</organism>
<dbReference type="InterPro" id="IPR036397">
    <property type="entry name" value="RNaseH_sf"/>
</dbReference>
<gene>
    <name evidence="2" type="ORF">MTR67_007300</name>
</gene>
<evidence type="ECO:0000259" key="1">
    <source>
        <dbReference type="PROSITE" id="PS50994"/>
    </source>
</evidence>
<dbReference type="PANTHER" id="PTHR37984:SF15">
    <property type="entry name" value="INTEGRASE CATALYTIC DOMAIN-CONTAINING PROTEIN"/>
    <property type="match status" value="1"/>
</dbReference>
<dbReference type="Proteomes" id="UP001234989">
    <property type="component" value="Chromosome 2"/>
</dbReference>
<dbReference type="PROSITE" id="PS50994">
    <property type="entry name" value="INTEGRASE"/>
    <property type="match status" value="1"/>
</dbReference>
<dbReference type="PANTHER" id="PTHR37984">
    <property type="entry name" value="PROTEIN CBG26694"/>
    <property type="match status" value="1"/>
</dbReference>
<feature type="domain" description="Integrase catalytic" evidence="1">
    <location>
        <begin position="56"/>
        <end position="169"/>
    </location>
</feature>
<accession>A0AAF0TI30</accession>
<dbReference type="EMBL" id="CP133613">
    <property type="protein sequence ID" value="WMV13915.1"/>
    <property type="molecule type" value="Genomic_DNA"/>
</dbReference>
<proteinExistence type="predicted"/>